<evidence type="ECO:0000313" key="1">
    <source>
        <dbReference type="EMBL" id="GAA0164026.1"/>
    </source>
</evidence>
<name>A0AAV3QL86_LITER</name>
<dbReference type="EMBL" id="BAABME010004928">
    <property type="protein sequence ID" value="GAA0164026.1"/>
    <property type="molecule type" value="Genomic_DNA"/>
</dbReference>
<comment type="caution">
    <text evidence="1">The sequence shown here is derived from an EMBL/GenBank/DDBJ whole genome shotgun (WGS) entry which is preliminary data.</text>
</comment>
<accession>A0AAV3QL86</accession>
<evidence type="ECO:0000313" key="2">
    <source>
        <dbReference type="Proteomes" id="UP001454036"/>
    </source>
</evidence>
<dbReference type="GO" id="GO:0007143">
    <property type="term" value="P:female meiotic nuclear division"/>
    <property type="evidence" value="ECO:0007669"/>
    <property type="project" value="InterPro"/>
</dbReference>
<dbReference type="PANTHER" id="PTHR33385">
    <property type="entry name" value="PROTEIN XRI1"/>
    <property type="match status" value="1"/>
</dbReference>
<dbReference type="GO" id="GO:0007140">
    <property type="term" value="P:male meiotic nuclear division"/>
    <property type="evidence" value="ECO:0007669"/>
    <property type="project" value="InterPro"/>
</dbReference>
<gene>
    <name evidence="1" type="ORF">LIER_19755</name>
</gene>
<dbReference type="PANTHER" id="PTHR33385:SF18">
    <property type="entry name" value="XRI1-LIKE PROTEIN"/>
    <property type="match status" value="1"/>
</dbReference>
<dbReference type="InterPro" id="IPR039933">
    <property type="entry name" value="XRI1"/>
</dbReference>
<proteinExistence type="predicted"/>
<organism evidence="1 2">
    <name type="scientific">Lithospermum erythrorhizon</name>
    <name type="common">Purple gromwell</name>
    <name type="synonym">Lithospermum officinale var. erythrorhizon</name>
    <dbReference type="NCBI Taxonomy" id="34254"/>
    <lineage>
        <taxon>Eukaryota</taxon>
        <taxon>Viridiplantae</taxon>
        <taxon>Streptophyta</taxon>
        <taxon>Embryophyta</taxon>
        <taxon>Tracheophyta</taxon>
        <taxon>Spermatophyta</taxon>
        <taxon>Magnoliopsida</taxon>
        <taxon>eudicotyledons</taxon>
        <taxon>Gunneridae</taxon>
        <taxon>Pentapetalae</taxon>
        <taxon>asterids</taxon>
        <taxon>lamiids</taxon>
        <taxon>Boraginales</taxon>
        <taxon>Boraginaceae</taxon>
        <taxon>Boraginoideae</taxon>
        <taxon>Lithospermeae</taxon>
        <taxon>Lithospermum</taxon>
    </lineage>
</organism>
<reference evidence="1 2" key="1">
    <citation type="submission" date="2024-01" db="EMBL/GenBank/DDBJ databases">
        <title>The complete chloroplast genome sequence of Lithospermum erythrorhizon: insights into the phylogenetic relationship among Boraginaceae species and the maternal lineages of purple gromwells.</title>
        <authorList>
            <person name="Okada T."/>
            <person name="Watanabe K."/>
        </authorList>
    </citation>
    <scope>NUCLEOTIDE SEQUENCE [LARGE SCALE GENOMIC DNA]</scope>
</reference>
<keyword evidence="2" id="KW-1185">Reference proteome</keyword>
<dbReference type="AlphaFoldDB" id="A0AAV3QL86"/>
<sequence length="308" mass="34625">MKSQNQEKSTKFPESQDTNLSFSYLLAIDCQDSRNSRMDDLHSIACSNNRLQSSVWDFHDLDVFNADISQFLENTPPFVSSFETDYSTGYLQDALFTFSSKRRRLLLFDDSDNLEYPTKDYSENYDHFNQGISISSCDTMSGESLGASMTRIEEDSYPLMSRRTPEESFSAPEVLIEYSSSSSNQKDSICNHSINDNKELVPCMDPFLSSSDNNGDERRKKRILSTQVAYPFAVIKPGGYEGDVTLNEINEKILMPPTRPVRHPVGDFACRPLVVSPDGPGLSGKAVVALRRIQTQGRGTITIIRTRG</sequence>
<protein>
    <recommendedName>
        <fullName evidence="3">Protein XRI1</fullName>
    </recommendedName>
</protein>
<dbReference type="Proteomes" id="UP001454036">
    <property type="component" value="Unassembled WGS sequence"/>
</dbReference>
<evidence type="ECO:0008006" key="3">
    <source>
        <dbReference type="Google" id="ProtNLM"/>
    </source>
</evidence>